<organism evidence="2">
    <name type="scientific">marine sediment metagenome</name>
    <dbReference type="NCBI Taxonomy" id="412755"/>
    <lineage>
        <taxon>unclassified sequences</taxon>
        <taxon>metagenomes</taxon>
        <taxon>ecological metagenomes</taxon>
    </lineage>
</organism>
<protein>
    <submittedName>
        <fullName evidence="2">Uncharacterized protein</fullName>
    </submittedName>
</protein>
<dbReference type="EMBL" id="BARV01042017">
    <property type="protein sequence ID" value="GAI56147.1"/>
    <property type="molecule type" value="Genomic_DNA"/>
</dbReference>
<feature type="compositionally biased region" description="Basic and acidic residues" evidence="1">
    <location>
        <begin position="7"/>
        <end position="18"/>
    </location>
</feature>
<feature type="non-terminal residue" evidence="2">
    <location>
        <position position="1"/>
    </location>
</feature>
<evidence type="ECO:0000256" key="1">
    <source>
        <dbReference type="SAM" id="MobiDB-lite"/>
    </source>
</evidence>
<proteinExistence type="predicted"/>
<dbReference type="AlphaFoldDB" id="X1PIN2"/>
<feature type="region of interest" description="Disordered" evidence="1">
    <location>
        <begin position="1"/>
        <end position="49"/>
    </location>
</feature>
<sequence length="49" mass="5458">PVSCNGEEVKLQRQRKDPGLLGGEQQAERALPGKDKNGNQWPGTENDRR</sequence>
<name>X1PIN2_9ZZZZ</name>
<reference evidence="2" key="1">
    <citation type="journal article" date="2014" name="Front. Microbiol.">
        <title>High frequency of phylogenetically diverse reductive dehalogenase-homologous genes in deep subseafloor sedimentary metagenomes.</title>
        <authorList>
            <person name="Kawai M."/>
            <person name="Futagami T."/>
            <person name="Toyoda A."/>
            <person name="Takaki Y."/>
            <person name="Nishi S."/>
            <person name="Hori S."/>
            <person name="Arai W."/>
            <person name="Tsubouchi T."/>
            <person name="Morono Y."/>
            <person name="Uchiyama I."/>
            <person name="Ito T."/>
            <person name="Fujiyama A."/>
            <person name="Inagaki F."/>
            <person name="Takami H."/>
        </authorList>
    </citation>
    <scope>NUCLEOTIDE SEQUENCE</scope>
    <source>
        <strain evidence="2">Expedition CK06-06</strain>
    </source>
</reference>
<comment type="caution">
    <text evidence="2">The sequence shown here is derived from an EMBL/GenBank/DDBJ whole genome shotgun (WGS) entry which is preliminary data.</text>
</comment>
<accession>X1PIN2</accession>
<evidence type="ECO:0000313" key="2">
    <source>
        <dbReference type="EMBL" id="GAI56147.1"/>
    </source>
</evidence>
<gene>
    <name evidence="2" type="ORF">S06H3_63366</name>
</gene>